<keyword evidence="3" id="KW-1185">Reference proteome</keyword>
<dbReference type="AlphaFoldDB" id="A0A2P2E6J0"/>
<dbReference type="Pfam" id="PF00535">
    <property type="entry name" value="Glycos_transf_2"/>
    <property type="match status" value="1"/>
</dbReference>
<dbReference type="GO" id="GO:0016758">
    <property type="term" value="F:hexosyltransferase activity"/>
    <property type="evidence" value="ECO:0007669"/>
    <property type="project" value="UniProtKB-ARBA"/>
</dbReference>
<comment type="caution">
    <text evidence="2">The sequence shown here is derived from an EMBL/GenBank/DDBJ whole genome shotgun (WGS) entry which is preliminary data.</text>
</comment>
<sequence length="956" mass="106586">MHILLICAGQTYKAVSEAFLYALRLREDPEIELTIVSNGIKLALELFPDFKRTQTKLISAELDNPFALGPPYRAGSCVAMAKRNAARIAAAVANCKFDRVEVLDTCLVGPYLQPALNFYQVGWKHLVLALKGGQSSSSHRLPENAQKELESLLNQQLGAADHYYSLDPAIRDETHRGKTISWIDPWSQLPRQAQNLRNHGAHKPDVPVTIHLHDPMDPVSFEAIRWLPVPKSARDRPHFRTTFICEDQSPSRSQIEQQAASRDLSIEEVPASPFEDAVNGLKSNSLVLATRHLASIELTLLNYVAAGVPVLLAKGSPTADFLCRSKIGHLIDVFDPAHAEDCADALVSILENWESKKQNAAEAASLVVQGLKPGSPLAYDRKIQSEAPSDPAAEAREAFEHYARLEANWLHVLKKQARHFIMRLPPEAQVRKIARKARSILAPKSRRPQFETYLTRLGAIGENNLHEFDRSLLRSDGDLGYAKGRCKVWAELARLERACGNRLTAAAYDIRIMRAAHADPYGRLSLVQGELSAANLGHIAKSLPLLVSQQPHDALEDLVPPIDPKQEDTNPASFQIFDDRIGDIRKVGIIVSLYKVSQDRLLSFIKLLGRQTLVRRGQVELILVDAGDSAGSRDLVQALDQQLATGLVYAKSACRVTIQAAWNEGIKLARAPYLCFLGVDEALYPTALEELSQKLDQSPSLDWVMASSLVTEVNEKGQLIQDKTFFYRGDISADTTYLETCSVSWVGGMYRRAIHDRVGYYDGRFYAAGDTEFKMRTLGALNVGFVPKTLGVFRDYPEARASGGVLAELEDTLAWYAYRSLGGASFTFRNVSNARLEHLIHQCGGYRKCYSQSISTDVNLGFVLCNLLALRQSDMPGLPKLKDFFHKRMLEFRDYDFGGRFEPHAESQLPNASRLSSINKQFKDLTGVEGQFFGLNDNRYEQHNWIWPAGTEPKPF</sequence>
<dbReference type="EMBL" id="BFBR01000001">
    <property type="protein sequence ID" value="GBF56659.1"/>
    <property type="molecule type" value="Genomic_DNA"/>
</dbReference>
<reference evidence="2 3" key="1">
    <citation type="journal article" date="2018" name="Genome Announc.">
        <title>Draft Genome Sequence of "Candidatus Phycosocius bacilliformis," an Alphaproteobacterial Ectosymbiont of the Hydrocarbon-Producing Green Alga Botryococcus braunii.</title>
        <authorList>
            <person name="Tanabe Y."/>
            <person name="Yamaguchi H."/>
            <person name="Watanabe M.M."/>
        </authorList>
    </citation>
    <scope>NUCLEOTIDE SEQUENCE [LARGE SCALE GENOMIC DNA]</scope>
    <source>
        <strain evidence="2 3">BOTRYCO-2</strain>
    </source>
</reference>
<dbReference type="SUPFAM" id="SSF53448">
    <property type="entry name" value="Nucleotide-diphospho-sugar transferases"/>
    <property type="match status" value="1"/>
</dbReference>
<gene>
    <name evidence="2" type="ORF">PbB2_00316</name>
</gene>
<name>A0A2P2E6J0_9PROT</name>
<evidence type="ECO:0000259" key="1">
    <source>
        <dbReference type="Pfam" id="PF00535"/>
    </source>
</evidence>
<dbReference type="Proteomes" id="UP000245086">
    <property type="component" value="Unassembled WGS sequence"/>
</dbReference>
<proteinExistence type="predicted"/>
<dbReference type="PANTHER" id="PTHR22916">
    <property type="entry name" value="GLYCOSYLTRANSFERASE"/>
    <property type="match status" value="1"/>
</dbReference>
<evidence type="ECO:0000313" key="2">
    <source>
        <dbReference type="EMBL" id="GBF56659.1"/>
    </source>
</evidence>
<dbReference type="Gene3D" id="3.90.550.10">
    <property type="entry name" value="Spore Coat Polysaccharide Biosynthesis Protein SpsA, Chain A"/>
    <property type="match status" value="1"/>
</dbReference>
<dbReference type="RefSeq" id="WP_108983524.1">
    <property type="nucleotide sequence ID" value="NZ_BFBR01000001.1"/>
</dbReference>
<evidence type="ECO:0000313" key="3">
    <source>
        <dbReference type="Proteomes" id="UP000245086"/>
    </source>
</evidence>
<organism evidence="2 3">
    <name type="scientific">Candidatus Phycosocius bacilliformis</name>
    <dbReference type="NCBI Taxonomy" id="1445552"/>
    <lineage>
        <taxon>Bacteria</taxon>
        <taxon>Pseudomonadati</taxon>
        <taxon>Pseudomonadota</taxon>
        <taxon>Alphaproteobacteria</taxon>
        <taxon>Caulobacterales</taxon>
        <taxon>Caulobacterales incertae sedis</taxon>
        <taxon>Candidatus Phycosocius</taxon>
    </lineage>
</organism>
<dbReference type="InterPro" id="IPR001173">
    <property type="entry name" value="Glyco_trans_2-like"/>
</dbReference>
<dbReference type="PANTHER" id="PTHR22916:SF3">
    <property type="entry name" value="UDP-GLCNAC:BETAGAL BETA-1,3-N-ACETYLGLUCOSAMINYLTRANSFERASE-LIKE PROTEIN 1"/>
    <property type="match status" value="1"/>
</dbReference>
<dbReference type="Gene3D" id="3.40.50.2000">
    <property type="entry name" value="Glycogen Phosphorylase B"/>
    <property type="match status" value="1"/>
</dbReference>
<accession>A0A2P2E6J0</accession>
<protein>
    <recommendedName>
        <fullName evidence="1">Glycosyltransferase 2-like domain-containing protein</fullName>
    </recommendedName>
</protein>
<dbReference type="InterPro" id="IPR029044">
    <property type="entry name" value="Nucleotide-diphossugar_trans"/>
</dbReference>
<feature type="domain" description="Glycosyltransferase 2-like" evidence="1">
    <location>
        <begin position="589"/>
        <end position="757"/>
    </location>
</feature>
<dbReference type="OrthoDB" id="5291101at2"/>